<name>A0A7Y0AED9_9BACT</name>
<dbReference type="CDD" id="cd04275">
    <property type="entry name" value="ZnMc_pappalysin_like"/>
    <property type="match status" value="1"/>
</dbReference>
<proteinExistence type="inferred from homology"/>
<comment type="similarity">
    <text evidence="1">Belongs to the peptidase M43B family.</text>
</comment>
<dbReference type="Proteomes" id="UP000559626">
    <property type="component" value="Unassembled WGS sequence"/>
</dbReference>
<keyword evidence="8" id="KW-1015">Disulfide bond</keyword>
<dbReference type="RefSeq" id="WP_169531332.1">
    <property type="nucleotide sequence ID" value="NZ_JABBGH010000002.1"/>
</dbReference>
<evidence type="ECO:0000256" key="1">
    <source>
        <dbReference type="ARBA" id="ARBA00008721"/>
    </source>
</evidence>
<dbReference type="GO" id="GO:0046872">
    <property type="term" value="F:metal ion binding"/>
    <property type="evidence" value="ECO:0007669"/>
    <property type="project" value="UniProtKB-KW"/>
</dbReference>
<dbReference type="AlphaFoldDB" id="A0A7Y0AED9"/>
<evidence type="ECO:0000256" key="3">
    <source>
        <dbReference type="ARBA" id="ARBA00022723"/>
    </source>
</evidence>
<accession>A0A7Y0AED9</accession>
<keyword evidence="4 9" id="KW-0732">Signal</keyword>
<feature type="chain" id="PRO_5030871215" evidence="9">
    <location>
        <begin position="23"/>
        <end position="446"/>
    </location>
</feature>
<organism evidence="12 13">
    <name type="scientific">Hymenobacter polaris</name>
    <dbReference type="NCBI Taxonomy" id="2682546"/>
    <lineage>
        <taxon>Bacteria</taxon>
        <taxon>Pseudomonadati</taxon>
        <taxon>Bacteroidota</taxon>
        <taxon>Cytophagia</taxon>
        <taxon>Cytophagales</taxon>
        <taxon>Hymenobacteraceae</taxon>
        <taxon>Hymenobacter</taxon>
    </lineage>
</organism>
<protein>
    <submittedName>
        <fullName evidence="12">T9SS type A sorting domain-containing protein</fullName>
    </submittedName>
</protein>
<sequence>MKKLYLSVLAAASCLAPLFAHAQAPEQLRTTAQRTDVAADRPPVITRRACGTMEVLAAQLAANPEQAQRMAAIEAHAKRLVQSGGATTRATAATSGPVVIPVVVHVLYNTAAQNISDAQVQSQLAVLNEDYQQLNADNTKTPGLYAGLVANVGVQFVLAQRDPSGAATTGIVHKSTKVKSWSTNDAVKSSKRGGDDPWDATQYLNLWACNLGNGLLGYAQFPGGAASTDGVVILYSAFGSRAKYAGGTYSSSYDLGRTATHEVGHWLNLRHIWGDDNGACTGSDQVSDTPNQASENYGCPAFPHVSCSNQGDMSMNYMDYVDDACMYMFSTGQSARMNALFASGGARAAILTSKGATAVAMLAATSPATRLALYPNPATDKLTLDLPAGVDAARAAVHVYDLRGREMTEARYDGQGQVQLASLPKGLYYVAVDTGAGVLRQQVVKE</sequence>
<evidence type="ECO:0000256" key="6">
    <source>
        <dbReference type="ARBA" id="ARBA00022833"/>
    </source>
</evidence>
<dbReference type="Gene3D" id="3.40.390.10">
    <property type="entry name" value="Collagenase (Catalytic Domain)"/>
    <property type="match status" value="1"/>
</dbReference>
<evidence type="ECO:0000259" key="10">
    <source>
        <dbReference type="Pfam" id="PF05572"/>
    </source>
</evidence>
<keyword evidence="13" id="KW-1185">Reference proteome</keyword>
<gene>
    <name evidence="12" type="ORF">HHL22_11265</name>
</gene>
<keyword evidence="3" id="KW-0479">Metal-binding</keyword>
<dbReference type="Pfam" id="PF18962">
    <property type="entry name" value="Por_Secre_tail"/>
    <property type="match status" value="1"/>
</dbReference>
<evidence type="ECO:0000256" key="2">
    <source>
        <dbReference type="ARBA" id="ARBA00022670"/>
    </source>
</evidence>
<evidence type="ECO:0000259" key="11">
    <source>
        <dbReference type="Pfam" id="PF18962"/>
    </source>
</evidence>
<keyword evidence="7" id="KW-0482">Metalloprotease</keyword>
<evidence type="ECO:0000313" key="12">
    <source>
        <dbReference type="EMBL" id="NML65784.1"/>
    </source>
</evidence>
<dbReference type="InterPro" id="IPR024079">
    <property type="entry name" value="MetalloPept_cat_dom_sf"/>
</dbReference>
<evidence type="ECO:0000256" key="5">
    <source>
        <dbReference type="ARBA" id="ARBA00022801"/>
    </source>
</evidence>
<keyword evidence="2" id="KW-0645">Protease</keyword>
<dbReference type="SUPFAM" id="SSF55486">
    <property type="entry name" value="Metalloproteases ('zincins'), catalytic domain"/>
    <property type="match status" value="1"/>
</dbReference>
<dbReference type="GO" id="GO:0008237">
    <property type="term" value="F:metallopeptidase activity"/>
    <property type="evidence" value="ECO:0007669"/>
    <property type="project" value="UniProtKB-KW"/>
</dbReference>
<evidence type="ECO:0000256" key="7">
    <source>
        <dbReference type="ARBA" id="ARBA00023049"/>
    </source>
</evidence>
<dbReference type="NCBIfam" id="TIGR04183">
    <property type="entry name" value="Por_Secre_tail"/>
    <property type="match status" value="1"/>
</dbReference>
<evidence type="ECO:0000256" key="8">
    <source>
        <dbReference type="ARBA" id="ARBA00023157"/>
    </source>
</evidence>
<reference evidence="12 13" key="1">
    <citation type="submission" date="2020-04" db="EMBL/GenBank/DDBJ databases">
        <title>Hymenobacter polaris sp. nov., isolated from Arctic soil.</title>
        <authorList>
            <person name="Dahal R.H."/>
        </authorList>
    </citation>
    <scope>NUCLEOTIDE SEQUENCE [LARGE SCALE GENOMIC DNA]</scope>
    <source>
        <strain evidence="12 13">RP-2-7</strain>
    </source>
</reference>
<dbReference type="PANTHER" id="PTHR47466">
    <property type="match status" value="1"/>
</dbReference>
<dbReference type="GO" id="GO:0006508">
    <property type="term" value="P:proteolysis"/>
    <property type="evidence" value="ECO:0007669"/>
    <property type="project" value="UniProtKB-KW"/>
</dbReference>
<evidence type="ECO:0000256" key="9">
    <source>
        <dbReference type="SAM" id="SignalP"/>
    </source>
</evidence>
<keyword evidence="6" id="KW-0862">Zinc</keyword>
<comment type="caution">
    <text evidence="12">The sequence shown here is derived from an EMBL/GenBank/DDBJ whole genome shotgun (WGS) entry which is preliminary data.</text>
</comment>
<evidence type="ECO:0000256" key="4">
    <source>
        <dbReference type="ARBA" id="ARBA00022729"/>
    </source>
</evidence>
<dbReference type="InterPro" id="IPR026444">
    <property type="entry name" value="Secre_tail"/>
</dbReference>
<keyword evidence="5" id="KW-0378">Hydrolase</keyword>
<dbReference type="Pfam" id="PF05572">
    <property type="entry name" value="Peptidase_M43"/>
    <property type="match status" value="1"/>
</dbReference>
<feature type="signal peptide" evidence="9">
    <location>
        <begin position="1"/>
        <end position="22"/>
    </location>
</feature>
<feature type="domain" description="Peptidase M43 pregnancy-associated plasma-A" evidence="10">
    <location>
        <begin position="195"/>
        <end position="340"/>
    </location>
</feature>
<dbReference type="InterPro" id="IPR008754">
    <property type="entry name" value="Peptidase_M43"/>
</dbReference>
<evidence type="ECO:0000313" key="13">
    <source>
        <dbReference type="Proteomes" id="UP000559626"/>
    </source>
</evidence>
<dbReference type="PANTHER" id="PTHR47466:SF1">
    <property type="entry name" value="METALLOPROTEASE MEP1 (AFU_ORTHOLOGUE AFUA_1G07730)-RELATED"/>
    <property type="match status" value="1"/>
</dbReference>
<dbReference type="EMBL" id="JABBGH010000002">
    <property type="protein sequence ID" value="NML65784.1"/>
    <property type="molecule type" value="Genomic_DNA"/>
</dbReference>
<feature type="domain" description="Secretion system C-terminal sorting" evidence="11">
    <location>
        <begin position="373"/>
        <end position="438"/>
    </location>
</feature>